<evidence type="ECO:0000256" key="7">
    <source>
        <dbReference type="ARBA" id="ARBA00022989"/>
    </source>
</evidence>
<keyword evidence="4" id="KW-0997">Cell inner membrane</keyword>
<keyword evidence="8 9" id="KW-0472">Membrane</keyword>
<comment type="caution">
    <text evidence="11">The sequence shown here is derived from an EMBL/GenBank/DDBJ whole genome shotgun (WGS) entry which is preliminary data.</text>
</comment>
<evidence type="ECO:0000256" key="9">
    <source>
        <dbReference type="SAM" id="Phobius"/>
    </source>
</evidence>
<protein>
    <submittedName>
        <fullName evidence="11">Type II secretion system protein N</fullName>
    </submittedName>
</protein>
<evidence type="ECO:0000256" key="5">
    <source>
        <dbReference type="ARBA" id="ARBA00022692"/>
    </source>
</evidence>
<dbReference type="EMBL" id="JBHSHJ010000001">
    <property type="protein sequence ID" value="MFC4787568.1"/>
    <property type="molecule type" value="Genomic_DNA"/>
</dbReference>
<evidence type="ECO:0000313" key="12">
    <source>
        <dbReference type="Proteomes" id="UP001596001"/>
    </source>
</evidence>
<feature type="domain" description="Type II secretion system protein GspC N-terminal" evidence="10">
    <location>
        <begin position="65"/>
        <end position="128"/>
    </location>
</feature>
<keyword evidence="12" id="KW-1185">Reference proteome</keyword>
<dbReference type="RefSeq" id="WP_382429143.1">
    <property type="nucleotide sequence ID" value="NZ_JBHSHJ010000001.1"/>
</dbReference>
<dbReference type="Proteomes" id="UP001596001">
    <property type="component" value="Unassembled WGS sequence"/>
</dbReference>
<evidence type="ECO:0000256" key="6">
    <source>
        <dbReference type="ARBA" id="ARBA00022927"/>
    </source>
</evidence>
<name>A0ABV9Q9N3_9BURK</name>
<evidence type="ECO:0000256" key="3">
    <source>
        <dbReference type="ARBA" id="ARBA00022475"/>
    </source>
</evidence>
<proteinExistence type="predicted"/>
<organism evidence="11 12">
    <name type="scientific">Giesbergeria sinuosa</name>
    <dbReference type="NCBI Taxonomy" id="80883"/>
    <lineage>
        <taxon>Bacteria</taxon>
        <taxon>Pseudomonadati</taxon>
        <taxon>Pseudomonadota</taxon>
        <taxon>Betaproteobacteria</taxon>
        <taxon>Burkholderiales</taxon>
        <taxon>Comamonadaceae</taxon>
        <taxon>Giesbergeria</taxon>
    </lineage>
</organism>
<keyword evidence="2" id="KW-0813">Transport</keyword>
<evidence type="ECO:0000256" key="2">
    <source>
        <dbReference type="ARBA" id="ARBA00022448"/>
    </source>
</evidence>
<sequence>MVTTTDTGWGVRLTTLALWALAAASVAYWGLRLSAPLGGGVPAVTATPPSAPDTAAISRLLGGGAVSAAVPQTPQTPAPTTGRLALVGVLAGHSSGSGAALIAVDGQSAKPFRVGVQVADGLVLQALEPRQARLGATATGPTTLTLDMPLRR</sequence>
<evidence type="ECO:0000256" key="8">
    <source>
        <dbReference type="ARBA" id="ARBA00023136"/>
    </source>
</evidence>
<keyword evidence="7 9" id="KW-1133">Transmembrane helix</keyword>
<reference evidence="12" key="1">
    <citation type="journal article" date="2019" name="Int. J. Syst. Evol. Microbiol.">
        <title>The Global Catalogue of Microorganisms (GCM) 10K type strain sequencing project: providing services to taxonomists for standard genome sequencing and annotation.</title>
        <authorList>
            <consortium name="The Broad Institute Genomics Platform"/>
            <consortium name="The Broad Institute Genome Sequencing Center for Infectious Disease"/>
            <person name="Wu L."/>
            <person name="Ma J."/>
        </authorList>
    </citation>
    <scope>NUCLEOTIDE SEQUENCE [LARGE SCALE GENOMIC DNA]</scope>
    <source>
        <strain evidence="12">CCUG 49452</strain>
    </source>
</reference>
<keyword evidence="3" id="KW-1003">Cell membrane</keyword>
<accession>A0ABV9Q9N3</accession>
<evidence type="ECO:0000259" key="10">
    <source>
        <dbReference type="Pfam" id="PF11356"/>
    </source>
</evidence>
<dbReference type="InterPro" id="IPR024961">
    <property type="entry name" value="T2SS_GspC_N"/>
</dbReference>
<dbReference type="Pfam" id="PF11356">
    <property type="entry name" value="T2SSC"/>
    <property type="match status" value="1"/>
</dbReference>
<keyword evidence="5 9" id="KW-0812">Transmembrane</keyword>
<evidence type="ECO:0000313" key="11">
    <source>
        <dbReference type="EMBL" id="MFC4787568.1"/>
    </source>
</evidence>
<keyword evidence="6" id="KW-0653">Protein transport</keyword>
<comment type="subcellular location">
    <subcellularLocation>
        <location evidence="1">Cell inner membrane</location>
    </subcellularLocation>
</comment>
<evidence type="ECO:0000256" key="1">
    <source>
        <dbReference type="ARBA" id="ARBA00004533"/>
    </source>
</evidence>
<feature type="transmembrane region" description="Helical" evidence="9">
    <location>
        <begin position="12"/>
        <end position="31"/>
    </location>
</feature>
<gene>
    <name evidence="11" type="ORF">ACFO6X_00970</name>
</gene>
<evidence type="ECO:0000256" key="4">
    <source>
        <dbReference type="ARBA" id="ARBA00022519"/>
    </source>
</evidence>